<keyword evidence="1" id="KW-0472">Membrane</keyword>
<dbReference type="Gene3D" id="3.40.50.720">
    <property type="entry name" value="NAD(P)-binding Rossmann-like Domain"/>
    <property type="match status" value="1"/>
</dbReference>
<feature type="domain" description="RCK N-terminal" evidence="3">
    <location>
        <begin position="124"/>
        <end position="223"/>
    </location>
</feature>
<feature type="transmembrane region" description="Helical" evidence="1">
    <location>
        <begin position="14"/>
        <end position="34"/>
    </location>
</feature>
<evidence type="ECO:0000259" key="2">
    <source>
        <dbReference type="Pfam" id="PF02026"/>
    </source>
</evidence>
<keyword evidence="5" id="KW-1185">Reference proteome</keyword>
<dbReference type="PANTHER" id="PTHR43833">
    <property type="entry name" value="POTASSIUM CHANNEL PROTEIN 2-RELATED-RELATED"/>
    <property type="match status" value="1"/>
</dbReference>
<accession>A0ABR5F1Z2</accession>
<dbReference type="InterPro" id="IPR003148">
    <property type="entry name" value="RCK_N"/>
</dbReference>
<dbReference type="Pfam" id="PF02254">
    <property type="entry name" value="TrkA_N"/>
    <property type="match status" value="1"/>
</dbReference>
<dbReference type="InterPro" id="IPR050721">
    <property type="entry name" value="Trk_Ktr_HKT_K-transport"/>
</dbReference>
<dbReference type="SUPFAM" id="SSF51735">
    <property type="entry name" value="NAD(P)-binding Rossmann-fold domains"/>
    <property type="match status" value="1"/>
</dbReference>
<feature type="domain" description="Ryanodine receptor Ryr" evidence="2">
    <location>
        <begin position="520"/>
        <end position="588"/>
    </location>
</feature>
<keyword evidence="1" id="KW-0812">Transmembrane</keyword>
<evidence type="ECO:0000259" key="3">
    <source>
        <dbReference type="Pfam" id="PF02254"/>
    </source>
</evidence>
<evidence type="ECO:0000313" key="4">
    <source>
        <dbReference type="EMBL" id="KLL10700.1"/>
    </source>
</evidence>
<keyword evidence="1" id="KW-1133">Transmembrane helix</keyword>
<gene>
    <name evidence="4" type="ORF">FrCorBMG51_16140</name>
</gene>
<evidence type="ECO:0008006" key="6">
    <source>
        <dbReference type="Google" id="ProtNLM"/>
    </source>
</evidence>
<dbReference type="Proteomes" id="UP000035425">
    <property type="component" value="Unassembled WGS sequence"/>
</dbReference>
<sequence>MTGIPDERAGGGRALWLMFAVLFLVAAFLGAWGLTQLDQPDSRCPPPDTRACRYPAADIAYFDAQLFLLASEPLQDGGPFPLPLEVARFLAPFATAYGVTASVWNILVDRRHRRAARRAQEHAVVVGDDPFALTITTALRAAGTAVIRVTGDADQHAQGLVVVGDAWKPATLRAAGVPRATTVYACLADNAANAAVVAAVAALTGEEGDHPEPLACYARISDGELALALKARRLGLSAGSGFRLDFFTPEEIAARKLATHILEPHLGTGDPLPSVAIVGLGPFGRALIVALARLWRVRSGAPLLPLVLVDRHASAQLAELRTRYPPVAAHCAPRVRDEPATTVDLGTVLPEPPSAGASGDAGTLGIRHLVLCDQNEDTVLPRALNTTRNTVDVGQIVTVCTGQRTALGDLLNPRLLDSAPGEVRIFAITDEAAEPDELRNDTLTVLARAIHEQYLIDEQAKGRTIGSAEPMELWDDLRDDLRAANYRQAEDIGVKLGKISAVVVPMTDPPTDFSFTPAEIDLLARHEHERWCAERRGQGWTFAPVRDDSRRRHNLLVDWLDLPDDQRAKAIATVRHLPALLADHGLQILRLG</sequence>
<dbReference type="Gene3D" id="6.20.350.10">
    <property type="match status" value="1"/>
</dbReference>
<evidence type="ECO:0000256" key="1">
    <source>
        <dbReference type="SAM" id="Phobius"/>
    </source>
</evidence>
<dbReference type="RefSeq" id="WP_047223882.1">
    <property type="nucleotide sequence ID" value="NZ_JWIO01000027.1"/>
</dbReference>
<evidence type="ECO:0000313" key="5">
    <source>
        <dbReference type="Proteomes" id="UP000035425"/>
    </source>
</evidence>
<dbReference type="Pfam" id="PF02026">
    <property type="entry name" value="RyR"/>
    <property type="match status" value="1"/>
</dbReference>
<name>A0ABR5F1Z2_9ACTN</name>
<dbReference type="InterPro" id="IPR003032">
    <property type="entry name" value="Ryanodine_rcpt"/>
</dbReference>
<reference evidence="4 5" key="1">
    <citation type="submission" date="2014-12" db="EMBL/GenBank/DDBJ databases">
        <title>Frankia sp. BMG5.1 draft genome.</title>
        <authorList>
            <person name="Gtari M."/>
            <person name="Ghodhbane-Gtari F."/>
            <person name="Nouioui I."/>
            <person name="Ktari A."/>
            <person name="Hezbri K."/>
            <person name="Mimouni W."/>
            <person name="Sbissi I."/>
            <person name="Ayari A."/>
            <person name="Yamanaka T."/>
            <person name="Normand P."/>
            <person name="Tisa L.S."/>
            <person name="Boudabous A."/>
        </authorList>
    </citation>
    <scope>NUCLEOTIDE SEQUENCE [LARGE SCALE GENOMIC DNA]</scope>
    <source>
        <strain evidence="4 5">BMG5.1</strain>
    </source>
</reference>
<comment type="caution">
    <text evidence="4">The sequence shown here is derived from an EMBL/GenBank/DDBJ whole genome shotgun (WGS) entry which is preliminary data.</text>
</comment>
<protein>
    <recommendedName>
        <fullName evidence="6">RyR domain-containing protein</fullName>
    </recommendedName>
</protein>
<dbReference type="InterPro" id="IPR036291">
    <property type="entry name" value="NAD(P)-bd_dom_sf"/>
</dbReference>
<proteinExistence type="predicted"/>
<feature type="transmembrane region" description="Helical" evidence="1">
    <location>
        <begin position="89"/>
        <end position="108"/>
    </location>
</feature>
<dbReference type="EMBL" id="JWIO01000027">
    <property type="protein sequence ID" value="KLL10700.1"/>
    <property type="molecule type" value="Genomic_DNA"/>
</dbReference>
<organism evidence="4 5">
    <name type="scientific">Protofrankia coriariae</name>
    <dbReference type="NCBI Taxonomy" id="1562887"/>
    <lineage>
        <taxon>Bacteria</taxon>
        <taxon>Bacillati</taxon>
        <taxon>Actinomycetota</taxon>
        <taxon>Actinomycetes</taxon>
        <taxon>Frankiales</taxon>
        <taxon>Frankiaceae</taxon>
        <taxon>Protofrankia</taxon>
    </lineage>
</organism>